<name>A0A2N5C6S6_9BURK</name>
<evidence type="ECO:0000256" key="1">
    <source>
        <dbReference type="SAM" id="MobiDB-lite"/>
    </source>
</evidence>
<proteinExistence type="predicted"/>
<reference evidence="2 3" key="1">
    <citation type="submission" date="2017-12" db="EMBL/GenBank/DDBJ databases">
        <title>Genome sequence of the active heterotrophic nitrifier-denitrifier, Cupriavidus pauculus UM1.</title>
        <authorList>
            <person name="Putonti C."/>
            <person name="Castignetti D."/>
        </authorList>
    </citation>
    <scope>NUCLEOTIDE SEQUENCE [LARGE SCALE GENOMIC DNA]</scope>
    <source>
        <strain evidence="2 3">UM1</strain>
    </source>
</reference>
<dbReference type="EMBL" id="PJRP01000014">
    <property type="protein sequence ID" value="PLP97936.1"/>
    <property type="molecule type" value="Genomic_DNA"/>
</dbReference>
<accession>A0A2N5C6S6</accession>
<protein>
    <submittedName>
        <fullName evidence="2">Uncharacterized protein</fullName>
    </submittedName>
</protein>
<evidence type="ECO:0000313" key="2">
    <source>
        <dbReference type="EMBL" id="PLP97936.1"/>
    </source>
</evidence>
<evidence type="ECO:0000313" key="3">
    <source>
        <dbReference type="Proteomes" id="UP000234341"/>
    </source>
</evidence>
<feature type="compositionally biased region" description="Basic and acidic residues" evidence="1">
    <location>
        <begin position="57"/>
        <end position="76"/>
    </location>
</feature>
<gene>
    <name evidence="2" type="ORF">CYJ10_24360</name>
</gene>
<comment type="caution">
    <text evidence="2">The sequence shown here is derived from an EMBL/GenBank/DDBJ whole genome shotgun (WGS) entry which is preliminary data.</text>
</comment>
<organism evidence="2 3">
    <name type="scientific">Cupriavidus pauculus</name>
    <dbReference type="NCBI Taxonomy" id="82633"/>
    <lineage>
        <taxon>Bacteria</taxon>
        <taxon>Pseudomonadati</taxon>
        <taxon>Pseudomonadota</taxon>
        <taxon>Betaproteobacteria</taxon>
        <taxon>Burkholderiales</taxon>
        <taxon>Burkholderiaceae</taxon>
        <taxon>Cupriavidus</taxon>
    </lineage>
</organism>
<dbReference type="AlphaFoldDB" id="A0A2N5C6S6"/>
<feature type="compositionally biased region" description="Basic and acidic residues" evidence="1">
    <location>
        <begin position="85"/>
        <end position="101"/>
    </location>
</feature>
<dbReference type="Proteomes" id="UP000234341">
    <property type="component" value="Unassembled WGS sequence"/>
</dbReference>
<sequence length="101" mass="11161">MCLLCESNGRDVKTPGAGNADLFTDDVAMPLQIGQSTIERRLTVEQRLGAQQIPTRPDGRRGTRQIEESQNAKKDPTGGSPEVQAIKRIEYGSSGFDEREW</sequence>
<feature type="region of interest" description="Disordered" evidence="1">
    <location>
        <begin position="45"/>
        <end position="101"/>
    </location>
</feature>